<keyword evidence="1" id="KW-0812">Transmembrane</keyword>
<dbReference type="PANTHER" id="PTHR38815">
    <property type="entry name" value="HYPOTHETICAL MEMBRANE PROTEIN, CONSERVED, DUF373 FAMILY"/>
    <property type="match status" value="1"/>
</dbReference>
<dbReference type="PANTHER" id="PTHR38815:SF1">
    <property type="entry name" value="DUF373 FAMILY PROTEIN"/>
    <property type="match status" value="1"/>
</dbReference>
<comment type="caution">
    <text evidence="2">The sequence shown here is derived from an EMBL/GenBank/DDBJ whole genome shotgun (WGS) entry which is preliminary data.</text>
</comment>
<protein>
    <submittedName>
        <fullName evidence="2">DUF373 family protein</fullName>
    </submittedName>
</protein>
<feature type="transmembrane region" description="Helical" evidence="1">
    <location>
        <begin position="234"/>
        <end position="252"/>
    </location>
</feature>
<dbReference type="Pfam" id="PF04123">
    <property type="entry name" value="DUF373"/>
    <property type="match status" value="1"/>
</dbReference>
<dbReference type="EMBL" id="DTAD01000079">
    <property type="protein sequence ID" value="HGN90893.1"/>
    <property type="molecule type" value="Genomic_DNA"/>
</dbReference>
<accession>A0A7C4I4A4</accession>
<dbReference type="AlphaFoldDB" id="A0A7C4I4A4"/>
<feature type="transmembrane region" description="Helical" evidence="1">
    <location>
        <begin position="286"/>
        <end position="310"/>
    </location>
</feature>
<evidence type="ECO:0000256" key="1">
    <source>
        <dbReference type="SAM" id="Phobius"/>
    </source>
</evidence>
<feature type="transmembrane region" description="Helical" evidence="1">
    <location>
        <begin position="317"/>
        <end position="334"/>
    </location>
</feature>
<name>A0A7C4I4A4_CALS0</name>
<reference evidence="2" key="1">
    <citation type="journal article" date="2020" name="mSystems">
        <title>Genome- and Community-Level Interaction Insights into Carbon Utilization and Element Cycling Functions of Hydrothermarchaeota in Hydrothermal Sediment.</title>
        <authorList>
            <person name="Zhou Z."/>
            <person name="Liu Y."/>
            <person name="Xu W."/>
            <person name="Pan J."/>
            <person name="Luo Z.H."/>
            <person name="Li M."/>
        </authorList>
    </citation>
    <scope>NUCLEOTIDE SEQUENCE [LARGE SCALE GENOMIC DNA]</scope>
    <source>
        <strain evidence="2">SpSt-613</strain>
    </source>
</reference>
<proteinExistence type="predicted"/>
<gene>
    <name evidence="2" type="ORF">ENT82_07220</name>
</gene>
<keyword evidence="1" id="KW-1133">Transmembrane helix</keyword>
<feature type="transmembrane region" description="Helical" evidence="1">
    <location>
        <begin position="354"/>
        <end position="378"/>
    </location>
</feature>
<dbReference type="InterPro" id="IPR007254">
    <property type="entry name" value="DUF373"/>
</dbReference>
<feature type="transmembrane region" description="Helical" evidence="1">
    <location>
        <begin position="165"/>
        <end position="187"/>
    </location>
</feature>
<evidence type="ECO:0000313" key="2">
    <source>
        <dbReference type="EMBL" id="HGN90893.1"/>
    </source>
</evidence>
<sequence length="394" mass="43441">MAEDGDRLLIIVVDRDDDLGVKTGISGPVVGREANLDAAVRLALADPEDPDANALFYAVKLYDQLTQSKTGEEVEVATLTGSRKEGMEADMNIFNQLREVLEKFPAQRCIFVSDGETDAIVTPIISSQVAIASVQRVTVKQSQTVEQSWLILGKYLRLGITDPRYAKFIIGIPGGFIALSALLSIFGLAQPSILLLFLGLLLFLWGFRIDIHFSRLFTGFYRISQMPAIGQIRAFAYLGAGASLLIGLYLGLSSTYTTYISLNLTSEQLIDPAILLPTVLRLSGVFISQSIDFIAISAILVVLSNMIYYYIIRYYGFWRTIHAGVLSIWLWALLKRAGVLLQQPQPTTITESSTFLFILTAVMGVVTLGVTFAMTRVLRSIYGKQFRKGAAKKQ</sequence>
<organism evidence="2">
    <name type="scientific">Caldiarchaeum subterraneum</name>
    <dbReference type="NCBI Taxonomy" id="311458"/>
    <lineage>
        <taxon>Archaea</taxon>
        <taxon>Nitrososphaerota</taxon>
        <taxon>Candidatus Caldarchaeales</taxon>
        <taxon>Candidatus Caldarchaeaceae</taxon>
        <taxon>Candidatus Caldarchaeum</taxon>
    </lineage>
</organism>
<feature type="transmembrane region" description="Helical" evidence="1">
    <location>
        <begin position="193"/>
        <end position="213"/>
    </location>
</feature>
<keyword evidence="1" id="KW-0472">Membrane</keyword>